<accession>A0A1W2BAW7</accession>
<evidence type="ECO:0000313" key="1">
    <source>
        <dbReference type="EMBL" id="SMC70059.1"/>
    </source>
</evidence>
<reference evidence="2" key="1">
    <citation type="submission" date="2017-04" db="EMBL/GenBank/DDBJ databases">
        <authorList>
            <person name="Varghese N."/>
            <person name="Submissions S."/>
        </authorList>
    </citation>
    <scope>NUCLEOTIDE SEQUENCE [LARGE SCALE GENOMIC DNA]</scope>
    <source>
        <strain evidence="2">DSM 12126</strain>
    </source>
</reference>
<protein>
    <recommendedName>
        <fullName evidence="3">Lipoprotein</fullName>
    </recommendedName>
</protein>
<dbReference type="Proteomes" id="UP000192756">
    <property type="component" value="Unassembled WGS sequence"/>
</dbReference>
<dbReference type="PROSITE" id="PS51257">
    <property type="entry name" value="PROKAR_LIPOPROTEIN"/>
    <property type="match status" value="1"/>
</dbReference>
<organism evidence="1 2">
    <name type="scientific">Pedobacter africanus</name>
    <dbReference type="NCBI Taxonomy" id="151894"/>
    <lineage>
        <taxon>Bacteria</taxon>
        <taxon>Pseudomonadati</taxon>
        <taxon>Bacteroidota</taxon>
        <taxon>Sphingobacteriia</taxon>
        <taxon>Sphingobacteriales</taxon>
        <taxon>Sphingobacteriaceae</taxon>
        <taxon>Pedobacter</taxon>
    </lineage>
</organism>
<keyword evidence="2" id="KW-1185">Reference proteome</keyword>
<proteinExistence type="predicted"/>
<dbReference type="SUPFAM" id="SSF48452">
    <property type="entry name" value="TPR-like"/>
    <property type="match status" value="1"/>
</dbReference>
<evidence type="ECO:0008006" key="3">
    <source>
        <dbReference type="Google" id="ProtNLM"/>
    </source>
</evidence>
<dbReference type="AlphaFoldDB" id="A0A1W2BAW7"/>
<name>A0A1W2BAW7_9SPHI</name>
<gene>
    <name evidence="1" type="ORF">SAMN04488524_2187</name>
</gene>
<evidence type="ECO:0000313" key="2">
    <source>
        <dbReference type="Proteomes" id="UP000192756"/>
    </source>
</evidence>
<dbReference type="InterPro" id="IPR011990">
    <property type="entry name" value="TPR-like_helical_dom_sf"/>
</dbReference>
<dbReference type="RefSeq" id="WP_084238340.1">
    <property type="nucleotide sequence ID" value="NZ_FWXT01000001.1"/>
</dbReference>
<sequence length="477" mass="54029">MTNIRRNIFKASFLLGMMLFLFGCASYNDMIASYYKQVSSGNYTDAQKELEKNKLLQKPRNKLLFLMEKGKIGHLAGDYENSNRYFNEADQLLENGMGGAMDAVVGTLVNPMTQSYKGEDFEKFMIHYYKALNYVYLNQTEDAIVEARRISLQSQEQGDKFNDKDSRYSKDAFSLMLQGLIYERDGDVNNAFIAYRNAAEVYLKSKDQTYYGVKMPLELKQDVLRMADKNGFTAELSRFEELFGMKYEQKNEPEGGALIFFWENGLAPVKKQEELFFSLIKGSNGDLFFTNLGGTIVIPFNHAYSNSNFSLNGVESLRATYPKYVAQTPYYSGATLANGQQTFSFEKAEDINELAFKTLEQRFMKEMGKVLTRLAVKKSAEYVLRQSAKGNGKDGKDNSLLEGLGIGMQLYSLLSEKADTRNWQSLPAQISYTRIPLKKGPNTITLSLKNAGGADETKTIEVNGTGKLQFYNYSTLR</sequence>
<dbReference type="EMBL" id="FWXT01000001">
    <property type="protein sequence ID" value="SMC70059.1"/>
    <property type="molecule type" value="Genomic_DNA"/>
</dbReference>
<dbReference type="OrthoDB" id="9769023at2"/>
<dbReference type="STRING" id="151894.SAMN04488524_2187"/>
<dbReference type="Gene3D" id="1.25.40.10">
    <property type="entry name" value="Tetratricopeptide repeat domain"/>
    <property type="match status" value="1"/>
</dbReference>